<evidence type="ECO:0000313" key="4">
    <source>
        <dbReference type="EMBL" id="MCD2425441.1"/>
    </source>
</evidence>
<evidence type="ECO:0000256" key="1">
    <source>
        <dbReference type="ARBA" id="ARBA00022679"/>
    </source>
</evidence>
<evidence type="ECO:0000259" key="2">
    <source>
        <dbReference type="Pfam" id="PF00534"/>
    </source>
</evidence>
<gene>
    <name evidence="4" type="ORF">LQ567_21840</name>
</gene>
<dbReference type="InterPro" id="IPR001296">
    <property type="entry name" value="Glyco_trans_1"/>
</dbReference>
<accession>A0ABS8PWJ2</accession>
<proteinExistence type="predicted"/>
<feature type="domain" description="Glycosyltransferase subfamily 4-like N-terminal" evidence="3">
    <location>
        <begin position="15"/>
        <end position="176"/>
    </location>
</feature>
<evidence type="ECO:0000313" key="5">
    <source>
        <dbReference type="Proteomes" id="UP001199816"/>
    </source>
</evidence>
<dbReference type="SUPFAM" id="SSF53756">
    <property type="entry name" value="UDP-Glycosyltransferase/glycogen phosphorylase"/>
    <property type="match status" value="1"/>
</dbReference>
<organism evidence="4 5">
    <name type="scientific">Niabella pedocola</name>
    <dbReference type="NCBI Taxonomy" id="1752077"/>
    <lineage>
        <taxon>Bacteria</taxon>
        <taxon>Pseudomonadati</taxon>
        <taxon>Bacteroidota</taxon>
        <taxon>Chitinophagia</taxon>
        <taxon>Chitinophagales</taxon>
        <taxon>Chitinophagaceae</taxon>
        <taxon>Niabella</taxon>
    </lineage>
</organism>
<evidence type="ECO:0000259" key="3">
    <source>
        <dbReference type="Pfam" id="PF13439"/>
    </source>
</evidence>
<dbReference type="PANTHER" id="PTHR46401">
    <property type="entry name" value="GLYCOSYLTRANSFERASE WBBK-RELATED"/>
    <property type="match status" value="1"/>
</dbReference>
<dbReference type="Pfam" id="PF13439">
    <property type="entry name" value="Glyco_transf_4"/>
    <property type="match status" value="1"/>
</dbReference>
<feature type="domain" description="Glycosyl transferase family 1" evidence="2">
    <location>
        <begin position="188"/>
        <end position="333"/>
    </location>
</feature>
<dbReference type="PANTHER" id="PTHR46401:SF2">
    <property type="entry name" value="GLYCOSYLTRANSFERASE WBBK-RELATED"/>
    <property type="match status" value="1"/>
</dbReference>
<sequence length="366" mass="40392">MKIIVLGTRGIPNIPGGVETHCEELYPVLANDFKHEITVIGRSCYVGDKAGNHFRGVRLKNIYAPKSKAFEAIVHSALAVLYAAVKRPDLVHVHAVGPNLVTPLARLLGLKVVMTHHGPDYERKKWGRMAKLFLKAGEQAGVKYSNEVVVISEEIRKSIAKKYDRKDAVLIPNGVSIKGRPVFRQEILERYGLQQYQYVFTLGRFVPEKGFDYLITAFMESGLSDRFRLVIAGDADHPSAYSDALKKQAASAGVLLPGFIKGAALAQLFSNCALFILPSFYEGLPIALLEAMAYQLPIIASDIPANTQVNLDSDHYFPVGNARALAEKLVQFAGNGNIGKPAVYNMAAYDWKNIAQKTDEVYNRMV</sequence>
<dbReference type="Proteomes" id="UP001199816">
    <property type="component" value="Unassembled WGS sequence"/>
</dbReference>
<dbReference type="CDD" id="cd03801">
    <property type="entry name" value="GT4_PimA-like"/>
    <property type="match status" value="1"/>
</dbReference>
<keyword evidence="5" id="KW-1185">Reference proteome</keyword>
<comment type="caution">
    <text evidence="4">The sequence shown here is derived from an EMBL/GenBank/DDBJ whole genome shotgun (WGS) entry which is preliminary data.</text>
</comment>
<dbReference type="Pfam" id="PF00534">
    <property type="entry name" value="Glycos_transf_1"/>
    <property type="match status" value="1"/>
</dbReference>
<dbReference type="RefSeq" id="WP_231007930.1">
    <property type="nucleotide sequence ID" value="NZ_JAJNEC010000007.1"/>
</dbReference>
<name>A0ABS8PWJ2_9BACT</name>
<protein>
    <submittedName>
        <fullName evidence="4">Glycosyltransferase family 4 protein</fullName>
    </submittedName>
</protein>
<dbReference type="InterPro" id="IPR028098">
    <property type="entry name" value="Glyco_trans_4-like_N"/>
</dbReference>
<dbReference type="EMBL" id="JAJNEC010000007">
    <property type="protein sequence ID" value="MCD2425441.1"/>
    <property type="molecule type" value="Genomic_DNA"/>
</dbReference>
<keyword evidence="1" id="KW-0808">Transferase</keyword>
<dbReference type="Gene3D" id="3.40.50.2000">
    <property type="entry name" value="Glycogen Phosphorylase B"/>
    <property type="match status" value="2"/>
</dbReference>
<reference evidence="4 5" key="1">
    <citation type="submission" date="2021-11" db="EMBL/GenBank/DDBJ databases">
        <title>Genomic of Niabella pedocola.</title>
        <authorList>
            <person name="Wu T."/>
        </authorList>
    </citation>
    <scope>NUCLEOTIDE SEQUENCE [LARGE SCALE GENOMIC DNA]</scope>
    <source>
        <strain evidence="4 5">JCM 31011</strain>
    </source>
</reference>